<evidence type="ECO:0000256" key="1">
    <source>
        <dbReference type="ARBA" id="ARBA00009897"/>
    </source>
</evidence>
<dbReference type="SUPFAM" id="SSF55931">
    <property type="entry name" value="Glutamine synthetase/guanido kinase"/>
    <property type="match status" value="1"/>
</dbReference>
<dbReference type="Gene3D" id="3.30.590.10">
    <property type="entry name" value="Glutamine synthetase/guanido kinase, catalytic domain"/>
    <property type="match status" value="1"/>
</dbReference>
<evidence type="ECO:0000256" key="3">
    <source>
        <dbReference type="ARBA" id="ARBA00022741"/>
    </source>
</evidence>
<dbReference type="RefSeq" id="WP_187748539.1">
    <property type="nucleotide sequence ID" value="NZ_CP060828.1"/>
</dbReference>
<dbReference type="AlphaFoldDB" id="A0A7H0IFK4"/>
<dbReference type="PANTHER" id="PTHR43785:SF12">
    <property type="entry name" value="TYPE-1 GLUTAMINE SYNTHETASE 2"/>
    <property type="match status" value="1"/>
</dbReference>
<dbReference type="GO" id="GO:0005524">
    <property type="term" value="F:ATP binding"/>
    <property type="evidence" value="ECO:0007669"/>
    <property type="project" value="UniProtKB-KW"/>
</dbReference>
<organism evidence="10 11">
    <name type="scientific">Streptomyces roseirectus</name>
    <dbReference type="NCBI Taxonomy" id="2768066"/>
    <lineage>
        <taxon>Bacteria</taxon>
        <taxon>Bacillati</taxon>
        <taxon>Actinomycetota</taxon>
        <taxon>Actinomycetes</taxon>
        <taxon>Kitasatosporales</taxon>
        <taxon>Streptomycetaceae</taxon>
        <taxon>Streptomyces</taxon>
    </lineage>
</organism>
<evidence type="ECO:0000256" key="4">
    <source>
        <dbReference type="ARBA" id="ARBA00022840"/>
    </source>
</evidence>
<feature type="domain" description="GS beta-grasp" evidence="8">
    <location>
        <begin position="39"/>
        <end position="135"/>
    </location>
</feature>
<keyword evidence="11" id="KW-1185">Reference proteome</keyword>
<evidence type="ECO:0000256" key="2">
    <source>
        <dbReference type="ARBA" id="ARBA00022598"/>
    </source>
</evidence>
<dbReference type="PROSITE" id="PS51986">
    <property type="entry name" value="GS_BETA_GRASP"/>
    <property type="match status" value="1"/>
</dbReference>
<evidence type="ECO:0000256" key="6">
    <source>
        <dbReference type="RuleBase" id="RU000384"/>
    </source>
</evidence>
<dbReference type="PROSITE" id="PS51987">
    <property type="entry name" value="GS_CATALYTIC"/>
    <property type="match status" value="1"/>
</dbReference>
<dbReference type="KEGG" id="sroi:IAG44_20480"/>
<protein>
    <submittedName>
        <fullName evidence="10">Glutamine synthetase</fullName>
    </submittedName>
</protein>
<dbReference type="EMBL" id="CP060828">
    <property type="protein sequence ID" value="QNP71570.1"/>
    <property type="molecule type" value="Genomic_DNA"/>
</dbReference>
<sequence length="467" mass="50480">MTINNTPTTNGSSATVPEASGRSGKGISLTDLRNLVKADTIDTVSLALPDLQGRLKGKLYGAQHFLNQIADHGADMCAYLLATDVDMNPADGFALTSWTTGYQDLRVRPDLTTLRMIPWQPGTAIVLGDALNPDGTLLDIAPRQILQHQLSRLARHGLHPKVGIETELVLYQGTSTAAGEAVGRPLTTDNLDYALDHSPLFSRFARRLQRALAGAGMPVEAIKTEAGPGQVEVTFPYGPALPACDNHLLFKHAVRTIAARTRLTPTFMAAPETGRANGLHLHISLWSRDTNTLNDTGTLSTTGRHAIAGLLTALPELAPFYAPNTNSYKRFTPDSFAPTTFTWGHDNRTCAIRVVGHNDSLHLEIRVPGADANPYLALSAALASITHGIEQELDPGPPQTGNAYTAPGTPVPSTLHDALADFEDSAIAHDTFTTEVIEHYAHLAKLELNHERTHVTDTERHRWLTRA</sequence>
<dbReference type="SUPFAM" id="SSF54368">
    <property type="entry name" value="Glutamine synthetase, N-terminal domain"/>
    <property type="match status" value="1"/>
</dbReference>
<evidence type="ECO:0000259" key="8">
    <source>
        <dbReference type="PROSITE" id="PS51986"/>
    </source>
</evidence>
<name>A0A7H0IFK4_9ACTN</name>
<evidence type="ECO:0000256" key="5">
    <source>
        <dbReference type="PROSITE-ProRule" id="PRU01330"/>
    </source>
</evidence>
<keyword evidence="3" id="KW-0547">Nucleotide-binding</keyword>
<evidence type="ECO:0000259" key="9">
    <source>
        <dbReference type="PROSITE" id="PS51987"/>
    </source>
</evidence>
<proteinExistence type="inferred from homology"/>
<evidence type="ECO:0000256" key="7">
    <source>
        <dbReference type="SAM" id="MobiDB-lite"/>
    </source>
</evidence>
<dbReference type="GO" id="GO:0006542">
    <property type="term" value="P:glutamine biosynthetic process"/>
    <property type="evidence" value="ECO:0007669"/>
    <property type="project" value="InterPro"/>
</dbReference>
<keyword evidence="2" id="KW-0436">Ligase</keyword>
<feature type="domain" description="GS catalytic" evidence="9">
    <location>
        <begin position="142"/>
        <end position="467"/>
    </location>
</feature>
<dbReference type="InterPro" id="IPR014746">
    <property type="entry name" value="Gln_synth/guanido_kin_cat_dom"/>
</dbReference>
<accession>A0A7H0IFK4</accession>
<comment type="similarity">
    <text evidence="1 5 6">Belongs to the glutamine synthetase family.</text>
</comment>
<dbReference type="PANTHER" id="PTHR43785">
    <property type="entry name" value="GAMMA-GLUTAMYLPUTRESCINE SYNTHETASE"/>
    <property type="match status" value="1"/>
</dbReference>
<dbReference type="Proteomes" id="UP000516052">
    <property type="component" value="Chromosome"/>
</dbReference>
<feature type="compositionally biased region" description="Polar residues" evidence="7">
    <location>
        <begin position="1"/>
        <end position="15"/>
    </location>
</feature>
<evidence type="ECO:0000313" key="10">
    <source>
        <dbReference type="EMBL" id="QNP71570.1"/>
    </source>
</evidence>
<dbReference type="InterPro" id="IPR008146">
    <property type="entry name" value="Gln_synth_cat_dom"/>
</dbReference>
<dbReference type="GO" id="GO:0004356">
    <property type="term" value="F:glutamine synthetase activity"/>
    <property type="evidence" value="ECO:0007669"/>
    <property type="project" value="InterPro"/>
</dbReference>
<reference evidence="10 11" key="1">
    <citation type="submission" date="2020-08" db="EMBL/GenBank/DDBJ databases">
        <title>A novel species.</title>
        <authorList>
            <person name="Gao J."/>
        </authorList>
    </citation>
    <scope>NUCLEOTIDE SEQUENCE [LARGE SCALE GENOMIC DNA]</scope>
    <source>
        <strain evidence="10 11">CRXT-G-22</strain>
    </source>
</reference>
<gene>
    <name evidence="10" type="ORF">IAG44_20480</name>
</gene>
<dbReference type="Gene3D" id="3.10.20.70">
    <property type="entry name" value="Glutamine synthetase, N-terminal domain"/>
    <property type="match status" value="1"/>
</dbReference>
<dbReference type="SMART" id="SM01230">
    <property type="entry name" value="Gln-synt_C"/>
    <property type="match status" value="1"/>
</dbReference>
<feature type="region of interest" description="Disordered" evidence="7">
    <location>
        <begin position="1"/>
        <end position="25"/>
    </location>
</feature>
<dbReference type="InterPro" id="IPR008147">
    <property type="entry name" value="Gln_synt_N"/>
</dbReference>
<keyword evidence="4" id="KW-0067">ATP-binding</keyword>
<dbReference type="InterPro" id="IPR036651">
    <property type="entry name" value="Gln_synt_N_sf"/>
</dbReference>
<evidence type="ECO:0000313" key="11">
    <source>
        <dbReference type="Proteomes" id="UP000516052"/>
    </source>
</evidence>
<dbReference type="Pfam" id="PF00120">
    <property type="entry name" value="Gln-synt_C"/>
    <property type="match status" value="1"/>
</dbReference>